<feature type="compositionally biased region" description="Low complexity" evidence="1">
    <location>
        <begin position="493"/>
        <end position="505"/>
    </location>
</feature>
<dbReference type="OrthoDB" id="9797543at2"/>
<evidence type="ECO:0000256" key="1">
    <source>
        <dbReference type="SAM" id="MobiDB-lite"/>
    </source>
</evidence>
<feature type="compositionally biased region" description="Polar residues" evidence="1">
    <location>
        <begin position="135"/>
        <end position="151"/>
    </location>
</feature>
<organism evidence="3 4">
    <name type="scientific">Olsenella uli (strain ATCC 49627 / DSM 7084 / CCUG 31166 / CIP 109912 / JCM 12494 / LMG 11480 / NCIMB 702895 / VPI D76D-27C)</name>
    <name type="common">Lactobacillus uli</name>
    <dbReference type="NCBI Taxonomy" id="633147"/>
    <lineage>
        <taxon>Bacteria</taxon>
        <taxon>Bacillati</taxon>
        <taxon>Actinomycetota</taxon>
        <taxon>Coriobacteriia</taxon>
        <taxon>Coriobacteriales</taxon>
        <taxon>Atopobiaceae</taxon>
        <taxon>Olsenella</taxon>
    </lineage>
</organism>
<dbReference type="Gene3D" id="1.10.260.40">
    <property type="entry name" value="lambda repressor-like DNA-binding domains"/>
    <property type="match status" value="1"/>
</dbReference>
<dbReference type="InterPro" id="IPR050400">
    <property type="entry name" value="Bact_Cytoskel_RodZ"/>
</dbReference>
<dbReference type="PATRIC" id="fig|633147.7.peg.583"/>
<feature type="region of interest" description="Disordered" evidence="1">
    <location>
        <begin position="324"/>
        <end position="385"/>
    </location>
</feature>
<feature type="compositionally biased region" description="Basic and acidic residues" evidence="1">
    <location>
        <begin position="202"/>
        <end position="213"/>
    </location>
</feature>
<feature type="compositionally biased region" description="Basic and acidic residues" evidence="1">
    <location>
        <begin position="354"/>
        <end position="383"/>
    </location>
</feature>
<dbReference type="GO" id="GO:0003677">
    <property type="term" value="F:DNA binding"/>
    <property type="evidence" value="ECO:0007669"/>
    <property type="project" value="InterPro"/>
</dbReference>
<dbReference type="STRING" id="633147.Olsu_0964"/>
<sequence>MARPRFSEMLVDRRRQLGLSIAQASQVLRLKQQVLMAFEEGDFANMPKSGYAQGMLSSYARYLGLNTRVVVSQFTSDLFEHERGRGAAPVRRRRYSREEEVEYELPRERPRHESYEGGRGLLPTSGGYAGDLGSFATTSPPRSRNVSSPLVSQRGRGYGGGGERRYTGRDVPSYGTRAKPSQARPRLQDPSGYPSRYTGAEGRAERAGRDSVLTRRVGTGEYVDDLRYDDARPYEAASTTSGRRSSRNIANVDRPNVQRRRKPRDADRRGRPRRRQPRRGGIVGLVEEFFSDGRRTMILVSVLAVIILTVIIITSVSSCVSAKATSGRTVSVSTSSDTGGSDPSGTPSNGSAGKSDEAAEAAKEAAEAKEAQKQKEANTETRVEVSVADGEVTWLEIEVDGTSVVAEQVTGPWDNSYTVTESMTVQVSNTTAVTVTKNGTTQKFDSKTSGIGTLTIQGTKPSPTDATAEATSSDGETSGASADASDETAPEGAADTTSAATASASKHTTGGPKGSGGPKGPKSSN</sequence>
<evidence type="ECO:0000256" key="2">
    <source>
        <dbReference type="SAM" id="Phobius"/>
    </source>
</evidence>
<feature type="region of interest" description="Disordered" evidence="1">
    <location>
        <begin position="82"/>
        <end position="213"/>
    </location>
</feature>
<proteinExistence type="predicted"/>
<dbReference type="eggNOG" id="COG1426">
    <property type="taxonomic scope" value="Bacteria"/>
</dbReference>
<dbReference type="GeneID" id="78512385"/>
<accession>E1R0B1</accession>
<feature type="compositionally biased region" description="Low complexity" evidence="1">
    <location>
        <begin position="324"/>
        <end position="351"/>
    </location>
</feature>
<feature type="compositionally biased region" description="Polar residues" evidence="1">
    <location>
        <begin position="447"/>
        <end position="480"/>
    </location>
</feature>
<reference evidence="3 4" key="1">
    <citation type="journal article" date="2010" name="Stand. Genomic Sci.">
        <title>Complete genome sequence of Olsenella uli type strain (VPI D76D-27C).</title>
        <authorList>
            <person name="Goker M."/>
            <person name="Held B."/>
            <person name="Lucas S."/>
            <person name="Nolan M."/>
            <person name="Yasawong M."/>
            <person name="Glavina Del Rio T."/>
            <person name="Tice H."/>
            <person name="Cheng J.F."/>
            <person name="Bruce D."/>
            <person name="Detter J.C."/>
            <person name="Tapia R."/>
            <person name="Han C."/>
            <person name="Goodwin L."/>
            <person name="Pitluck S."/>
            <person name="Liolios K."/>
            <person name="Ivanova N."/>
            <person name="Mavromatis K."/>
            <person name="Mikhailova N."/>
            <person name="Pati A."/>
            <person name="Chen A."/>
            <person name="Palaniappan K."/>
            <person name="Land M."/>
            <person name="Hauser L."/>
            <person name="Chang Y.J."/>
            <person name="Jeffries C.D."/>
            <person name="Rohde M."/>
            <person name="Sikorski J."/>
            <person name="Pukall R."/>
            <person name="Woyke T."/>
            <person name="Bristow J."/>
            <person name="Eisen J.A."/>
            <person name="Markowitz V."/>
            <person name="Hugenholtz P."/>
            <person name="Kyrpides N.C."/>
            <person name="Klenk H.P."/>
            <person name="Lapidus A."/>
        </authorList>
    </citation>
    <scope>NUCLEOTIDE SEQUENCE [LARGE SCALE GENOMIC DNA]</scope>
    <source>
        <strain evidence="4">ATCC 49627 / DSM 7084 / CIP 109912 / JCM 12494 / NCIMB 702895 / VPI D76D-27C</strain>
    </source>
</reference>
<protein>
    <submittedName>
        <fullName evidence="3">Transcriptional regulator, XRE family</fullName>
    </submittedName>
</protein>
<keyword evidence="4" id="KW-1185">Reference proteome</keyword>
<dbReference type="InterPro" id="IPR010982">
    <property type="entry name" value="Lambda_DNA-bd_dom_sf"/>
</dbReference>
<dbReference type="AlphaFoldDB" id="E1R0B1"/>
<dbReference type="EMBL" id="CP002106">
    <property type="protein sequence ID" value="ADK68075.1"/>
    <property type="molecule type" value="Genomic_DNA"/>
</dbReference>
<keyword evidence="2" id="KW-0472">Membrane</keyword>
<feature type="compositionally biased region" description="Basic and acidic residues" evidence="1">
    <location>
        <begin position="104"/>
        <end position="116"/>
    </location>
</feature>
<feature type="transmembrane region" description="Helical" evidence="2">
    <location>
        <begin position="297"/>
        <end position="316"/>
    </location>
</feature>
<dbReference type="PANTHER" id="PTHR34475">
    <property type="match status" value="1"/>
</dbReference>
<evidence type="ECO:0000313" key="4">
    <source>
        <dbReference type="Proteomes" id="UP000000333"/>
    </source>
</evidence>
<feature type="region of interest" description="Disordered" evidence="1">
    <location>
        <begin position="446"/>
        <end position="525"/>
    </location>
</feature>
<keyword evidence="2" id="KW-0812">Transmembrane</keyword>
<dbReference type="Proteomes" id="UP000000333">
    <property type="component" value="Chromosome"/>
</dbReference>
<name>E1R0B1_OLSUV</name>
<dbReference type="KEGG" id="ols:Olsu_0964"/>
<dbReference type="Pfam" id="PF13413">
    <property type="entry name" value="HTH_25"/>
    <property type="match status" value="1"/>
</dbReference>
<dbReference type="HOGENOM" id="CLU_605331_0_0_11"/>
<keyword evidence="2" id="KW-1133">Transmembrane helix</keyword>
<evidence type="ECO:0000313" key="3">
    <source>
        <dbReference type="EMBL" id="ADK68075.1"/>
    </source>
</evidence>
<gene>
    <name evidence="3" type="ordered locus">Olsu_0964</name>
</gene>
<dbReference type="RefSeq" id="WP_013251827.1">
    <property type="nucleotide sequence ID" value="NC_014363.1"/>
</dbReference>
<feature type="region of interest" description="Disordered" evidence="1">
    <location>
        <begin position="234"/>
        <end position="279"/>
    </location>
</feature>
<dbReference type="PANTHER" id="PTHR34475:SF1">
    <property type="entry name" value="CYTOSKELETON PROTEIN RODZ"/>
    <property type="match status" value="1"/>
</dbReference>